<feature type="domain" description="Mechanosensitive ion channel MscS C-terminal" evidence="9">
    <location>
        <begin position="192"/>
        <end position="271"/>
    </location>
</feature>
<dbReference type="Pfam" id="PF00924">
    <property type="entry name" value="MS_channel_2nd"/>
    <property type="match status" value="1"/>
</dbReference>
<dbReference type="InterPro" id="IPR006685">
    <property type="entry name" value="MscS_channel_2nd"/>
</dbReference>
<evidence type="ECO:0000256" key="3">
    <source>
        <dbReference type="ARBA" id="ARBA00022475"/>
    </source>
</evidence>
<dbReference type="RefSeq" id="WP_114641542.1">
    <property type="nucleotide sequence ID" value="NZ_JAACIO010000004.1"/>
</dbReference>
<dbReference type="SUPFAM" id="SSF50182">
    <property type="entry name" value="Sm-like ribonucleoproteins"/>
    <property type="match status" value="1"/>
</dbReference>
<keyword evidence="4 7" id="KW-0812">Transmembrane</keyword>
<evidence type="ECO:0000313" key="10">
    <source>
        <dbReference type="EMBL" id="REI42501.1"/>
    </source>
</evidence>
<keyword evidence="5 7" id="KW-1133">Transmembrane helix</keyword>
<dbReference type="InterPro" id="IPR045275">
    <property type="entry name" value="MscS_archaea/bacteria_type"/>
</dbReference>
<dbReference type="Proteomes" id="UP000263486">
    <property type="component" value="Unassembled WGS sequence"/>
</dbReference>
<dbReference type="Gene3D" id="3.30.70.100">
    <property type="match status" value="1"/>
</dbReference>
<sequence>MTEKDTLLNKIYELLTDTDRFAVLIEKFILFTVRAIIAVLVFMVCRKIIKILMKKYDQLNGKDSNKSLQTFSRSILKLSLNFAAIMIALLIMGVKQTAFVGLLGGAVLGIGLALKDTLANFAGGIIIIVFKAYEIGDFIEIDGQGGSVHGINVFATTLNTIDNKRVLVPNGLAASHQIINYTKNKMRRVDLLFGISYDDDFKKAIKILTEISESHPKISQQIDKTIRLRELANSSVNLTFRVWCKSEDYWEVYYDVMESAKLKFDENNITIPFPQMDVHMHKTEIIDK</sequence>
<evidence type="ECO:0000313" key="11">
    <source>
        <dbReference type="Proteomes" id="UP000263486"/>
    </source>
</evidence>
<dbReference type="SUPFAM" id="SSF82861">
    <property type="entry name" value="Mechanosensitive channel protein MscS (YggB), transmembrane region"/>
    <property type="match status" value="1"/>
</dbReference>
<evidence type="ECO:0000256" key="6">
    <source>
        <dbReference type="ARBA" id="ARBA00023136"/>
    </source>
</evidence>
<gene>
    <name evidence="10" type="ORF">DYH56_03850</name>
</gene>
<feature type="transmembrane region" description="Helical" evidence="7">
    <location>
        <begin position="28"/>
        <end position="49"/>
    </location>
</feature>
<comment type="caution">
    <text evidence="10">The sequence shown here is derived from an EMBL/GenBank/DDBJ whole genome shotgun (WGS) entry which is preliminary data.</text>
</comment>
<dbReference type="InterPro" id="IPR023408">
    <property type="entry name" value="MscS_beta-dom_sf"/>
</dbReference>
<feature type="domain" description="Mechanosensitive ion channel MscS" evidence="8">
    <location>
        <begin position="116"/>
        <end position="183"/>
    </location>
</feature>
<evidence type="ECO:0000256" key="1">
    <source>
        <dbReference type="ARBA" id="ARBA00004651"/>
    </source>
</evidence>
<dbReference type="Gene3D" id="2.30.30.60">
    <property type="match status" value="1"/>
</dbReference>
<organism evidence="10 11">
    <name type="scientific">Psychrilyobacter piezotolerans</name>
    <dbReference type="NCBI Taxonomy" id="2293438"/>
    <lineage>
        <taxon>Bacteria</taxon>
        <taxon>Fusobacteriati</taxon>
        <taxon>Fusobacteriota</taxon>
        <taxon>Fusobacteriia</taxon>
        <taxon>Fusobacteriales</taxon>
        <taxon>Fusobacteriaceae</taxon>
        <taxon>Psychrilyobacter</taxon>
    </lineage>
</organism>
<protein>
    <submittedName>
        <fullName evidence="10">Mechanosensitive ion channel family protein</fullName>
    </submittedName>
</protein>
<comment type="similarity">
    <text evidence="2">Belongs to the MscS (TC 1.A.23) family.</text>
</comment>
<dbReference type="InterPro" id="IPR011014">
    <property type="entry name" value="MscS_channel_TM-2"/>
</dbReference>
<keyword evidence="6 7" id="KW-0472">Membrane</keyword>
<evidence type="ECO:0000256" key="2">
    <source>
        <dbReference type="ARBA" id="ARBA00008017"/>
    </source>
</evidence>
<accession>A0ABX9KJT4</accession>
<evidence type="ECO:0000259" key="9">
    <source>
        <dbReference type="Pfam" id="PF21082"/>
    </source>
</evidence>
<keyword evidence="11" id="KW-1185">Reference proteome</keyword>
<reference evidence="10 11" key="1">
    <citation type="submission" date="2018-08" db="EMBL/GenBank/DDBJ databases">
        <title>Draft genome sequence of Psychrilyobacter sp. strain SD5 isolated from Black Sea water.</title>
        <authorList>
            <person name="Yadav S."/>
            <person name="Villanueva L."/>
            <person name="Damste J.S.S."/>
        </authorList>
    </citation>
    <scope>NUCLEOTIDE SEQUENCE [LARGE SCALE GENOMIC DNA]</scope>
    <source>
        <strain evidence="10 11">SD5</strain>
    </source>
</reference>
<dbReference type="SUPFAM" id="SSF82689">
    <property type="entry name" value="Mechanosensitive channel protein MscS (YggB), C-terminal domain"/>
    <property type="match status" value="1"/>
</dbReference>
<dbReference type="InterPro" id="IPR010920">
    <property type="entry name" value="LSM_dom_sf"/>
</dbReference>
<name>A0ABX9KJT4_9FUSO</name>
<dbReference type="PANTHER" id="PTHR30221:SF1">
    <property type="entry name" value="SMALL-CONDUCTANCE MECHANOSENSITIVE CHANNEL"/>
    <property type="match status" value="1"/>
</dbReference>
<dbReference type="InterPro" id="IPR049278">
    <property type="entry name" value="MS_channel_C"/>
</dbReference>
<dbReference type="PANTHER" id="PTHR30221">
    <property type="entry name" value="SMALL-CONDUCTANCE MECHANOSENSITIVE CHANNEL"/>
    <property type="match status" value="1"/>
</dbReference>
<proteinExistence type="inferred from homology"/>
<comment type="subcellular location">
    <subcellularLocation>
        <location evidence="1">Cell membrane</location>
        <topology evidence="1">Multi-pass membrane protein</topology>
    </subcellularLocation>
</comment>
<evidence type="ECO:0000256" key="4">
    <source>
        <dbReference type="ARBA" id="ARBA00022692"/>
    </source>
</evidence>
<dbReference type="InterPro" id="IPR011066">
    <property type="entry name" value="MscS_channel_C_sf"/>
</dbReference>
<keyword evidence="3" id="KW-1003">Cell membrane</keyword>
<dbReference type="Gene3D" id="1.10.287.1260">
    <property type="match status" value="1"/>
</dbReference>
<feature type="transmembrane region" description="Helical" evidence="7">
    <location>
        <begin position="70"/>
        <end position="91"/>
    </location>
</feature>
<dbReference type="EMBL" id="QUAJ01000004">
    <property type="protein sequence ID" value="REI42501.1"/>
    <property type="molecule type" value="Genomic_DNA"/>
</dbReference>
<evidence type="ECO:0000256" key="5">
    <source>
        <dbReference type="ARBA" id="ARBA00022989"/>
    </source>
</evidence>
<dbReference type="Pfam" id="PF21082">
    <property type="entry name" value="MS_channel_3rd"/>
    <property type="match status" value="1"/>
</dbReference>
<evidence type="ECO:0000256" key="7">
    <source>
        <dbReference type="SAM" id="Phobius"/>
    </source>
</evidence>
<evidence type="ECO:0000259" key="8">
    <source>
        <dbReference type="Pfam" id="PF00924"/>
    </source>
</evidence>